<protein>
    <submittedName>
        <fullName evidence="1">LADA_0B08482g1_1</fullName>
    </submittedName>
</protein>
<dbReference type="Proteomes" id="UP000190274">
    <property type="component" value="Chromosome B"/>
</dbReference>
<keyword evidence="2" id="KW-1185">Reference proteome</keyword>
<reference evidence="2" key="1">
    <citation type="submission" date="2016-03" db="EMBL/GenBank/DDBJ databases">
        <authorList>
            <person name="Devillers H."/>
        </authorList>
    </citation>
    <scope>NUCLEOTIDE SEQUENCE [LARGE SCALE GENOMIC DNA]</scope>
</reference>
<sequence length="331" mass="37917">MEDAITFIASPDRSKHKDAAAIEEPDDTAIDIQLPLLSRTFSAVLPPLCFSETIENASVRQNHNLAFLLWVLNSDPKNVDLSLRFCECSAPFQIFKTCFGSVNNTNYETFLQIRSLSEWSAAVPRYQVAIFPQILQTTKLDHFKTERLLVQYTQQFVKILESYQHGGPGECATFLSVNVSRLLQCYVNDTIYDIFYKWRQWNRIMGHLVKFSPFSQLVARFWDEYMVFQIDGSLLEFTTKLNRHPVDRIKPMKNLRSKNPALPQIRYGIWLDSIQGILLLSNTLTTELMDAVPSLGLTLRAGSTEAGVKKLLIFVNCCLMECITHELHYCA</sequence>
<organism evidence="1 2">
    <name type="scientific">Lachancea dasiensis</name>
    <dbReference type="NCBI Taxonomy" id="1072105"/>
    <lineage>
        <taxon>Eukaryota</taxon>
        <taxon>Fungi</taxon>
        <taxon>Dikarya</taxon>
        <taxon>Ascomycota</taxon>
        <taxon>Saccharomycotina</taxon>
        <taxon>Saccharomycetes</taxon>
        <taxon>Saccharomycetales</taxon>
        <taxon>Saccharomycetaceae</taxon>
        <taxon>Lachancea</taxon>
    </lineage>
</organism>
<dbReference type="EMBL" id="LT598456">
    <property type="protein sequence ID" value="SCU80591.1"/>
    <property type="molecule type" value="Genomic_DNA"/>
</dbReference>
<evidence type="ECO:0000313" key="1">
    <source>
        <dbReference type="EMBL" id="SCU80591.1"/>
    </source>
</evidence>
<name>A0A1G4IUF8_9SACH</name>
<accession>A0A1G4IUF8</accession>
<dbReference type="AlphaFoldDB" id="A0A1G4IUF8"/>
<proteinExistence type="predicted"/>
<gene>
    <name evidence="1" type="ORF">LADA_0B08482G</name>
</gene>
<dbReference type="OrthoDB" id="4038005at2759"/>
<evidence type="ECO:0000313" key="2">
    <source>
        <dbReference type="Proteomes" id="UP000190274"/>
    </source>
</evidence>